<dbReference type="CTD" id="35660"/>
<dbReference type="Pfam" id="PF09816">
    <property type="entry name" value="EAF"/>
    <property type="match status" value="1"/>
</dbReference>
<evidence type="ECO:0000256" key="1">
    <source>
        <dbReference type="ARBA" id="ARBA00004123"/>
    </source>
</evidence>
<feature type="compositionally biased region" description="Low complexity" evidence="10">
    <location>
        <begin position="183"/>
        <end position="193"/>
    </location>
</feature>
<keyword evidence="12" id="KW-1185">Reference proteome</keyword>
<dbReference type="Proteomes" id="UP000079169">
    <property type="component" value="Unplaced"/>
</dbReference>
<dbReference type="GO" id="GO:0003711">
    <property type="term" value="F:transcription elongation factor activity"/>
    <property type="evidence" value="ECO:0007669"/>
    <property type="project" value="TreeGrafter"/>
</dbReference>
<evidence type="ECO:0000256" key="8">
    <source>
        <dbReference type="ARBA" id="ARBA00023242"/>
    </source>
</evidence>
<gene>
    <name evidence="13" type="primary">LOC103510245</name>
</gene>
<keyword evidence="5" id="KW-0805">Transcription regulation</keyword>
<dbReference type="OMA" id="KSDCTIF"/>
<dbReference type="GO" id="GO:0032783">
    <property type="term" value="C:super elongation complex"/>
    <property type="evidence" value="ECO:0007669"/>
    <property type="project" value="InterPro"/>
</dbReference>
<keyword evidence="4" id="KW-0597">Phosphoprotein</keyword>
<feature type="region of interest" description="Disordered" evidence="10">
    <location>
        <begin position="105"/>
        <end position="209"/>
    </location>
</feature>
<dbReference type="InterPro" id="IPR019194">
    <property type="entry name" value="Tscrpt_elong_fac_Eaf_N"/>
</dbReference>
<protein>
    <recommendedName>
        <fullName evidence="3">Ell-associated factor Eaf</fullName>
    </recommendedName>
</protein>
<evidence type="ECO:0000256" key="9">
    <source>
        <dbReference type="ARBA" id="ARBA00025617"/>
    </source>
</evidence>
<dbReference type="STRING" id="121845.A0A1S3D485"/>
<feature type="compositionally biased region" description="Polar residues" evidence="10">
    <location>
        <begin position="160"/>
        <end position="176"/>
    </location>
</feature>
<dbReference type="PaxDb" id="121845-A0A1S3D485"/>
<dbReference type="GO" id="GO:0006368">
    <property type="term" value="P:transcription elongation by RNA polymerase II"/>
    <property type="evidence" value="ECO:0007669"/>
    <property type="project" value="InterPro"/>
</dbReference>
<feature type="domain" description="Transcription elongation factor Eaf N-terminal" evidence="11">
    <location>
        <begin position="13"/>
        <end position="108"/>
    </location>
</feature>
<feature type="compositionally biased region" description="Basic residues" evidence="10">
    <location>
        <begin position="128"/>
        <end position="144"/>
    </location>
</feature>
<comment type="subcellular location">
    <subcellularLocation>
        <location evidence="1">Nucleus</location>
    </subcellularLocation>
</comment>
<proteinExistence type="inferred from homology"/>
<comment type="function">
    <text evidence="9">Promotes transcriptional elongation by Su(Tpl)/ELL. Essential for development.</text>
</comment>
<evidence type="ECO:0000256" key="10">
    <source>
        <dbReference type="SAM" id="MobiDB-lite"/>
    </source>
</evidence>
<keyword evidence="6" id="KW-0010">Activator</keyword>
<keyword evidence="7" id="KW-0804">Transcription</keyword>
<dbReference type="RefSeq" id="XP_008473149.1">
    <property type="nucleotide sequence ID" value="XM_008474927.3"/>
</dbReference>
<evidence type="ECO:0000256" key="6">
    <source>
        <dbReference type="ARBA" id="ARBA00023159"/>
    </source>
</evidence>
<feature type="compositionally biased region" description="Polar residues" evidence="10">
    <location>
        <begin position="105"/>
        <end position="119"/>
    </location>
</feature>
<accession>A0A1S3D485</accession>
<dbReference type="KEGG" id="dci:103510245"/>
<evidence type="ECO:0000256" key="3">
    <source>
        <dbReference type="ARBA" id="ARBA00021452"/>
    </source>
</evidence>
<name>A0A1S3D485_DIACI</name>
<reference evidence="13" key="1">
    <citation type="submission" date="2025-08" db="UniProtKB">
        <authorList>
            <consortium name="RefSeq"/>
        </authorList>
    </citation>
    <scope>IDENTIFICATION</scope>
</reference>
<sequence length="209" mass="22522">MADKLGLNPDIRELKLGSSFTNANKGSSFHTLRYDFKPASMDPNEVAKLDVGESNQVTVTVPHGSRETVFKGSHKPYQKECVLIIDNVTGEITLEKLSNNIQLKKTRTAPTNKTDTSHVMPSAIPLSRLKKKTSGKANNNHKTKSGNNLSVPPSIPRHSPLQTSPSYFSPPHTKSPTAPFKSPSPGQGSSLSPMVNSLPALGLDDIGKV</sequence>
<organism evidence="12 13">
    <name type="scientific">Diaphorina citri</name>
    <name type="common">Asian citrus psyllid</name>
    <dbReference type="NCBI Taxonomy" id="121845"/>
    <lineage>
        <taxon>Eukaryota</taxon>
        <taxon>Metazoa</taxon>
        <taxon>Ecdysozoa</taxon>
        <taxon>Arthropoda</taxon>
        <taxon>Hexapoda</taxon>
        <taxon>Insecta</taxon>
        <taxon>Pterygota</taxon>
        <taxon>Neoptera</taxon>
        <taxon>Paraneoptera</taxon>
        <taxon>Hemiptera</taxon>
        <taxon>Sternorrhyncha</taxon>
        <taxon>Psylloidea</taxon>
        <taxon>Psyllidae</taxon>
        <taxon>Diaphorininae</taxon>
        <taxon>Diaphorina</taxon>
    </lineage>
</organism>
<evidence type="ECO:0000256" key="4">
    <source>
        <dbReference type="ARBA" id="ARBA00022553"/>
    </source>
</evidence>
<keyword evidence="8" id="KW-0539">Nucleus</keyword>
<evidence type="ECO:0000313" key="12">
    <source>
        <dbReference type="Proteomes" id="UP000079169"/>
    </source>
</evidence>
<evidence type="ECO:0000256" key="5">
    <source>
        <dbReference type="ARBA" id="ARBA00023015"/>
    </source>
</evidence>
<evidence type="ECO:0000256" key="7">
    <source>
        <dbReference type="ARBA" id="ARBA00023163"/>
    </source>
</evidence>
<dbReference type="PANTHER" id="PTHR15970:SF2">
    <property type="entry name" value="ELL-ASSOCIATED FACTOR EAF"/>
    <property type="match status" value="1"/>
</dbReference>
<dbReference type="PANTHER" id="PTHR15970">
    <property type="entry name" value="ELL-ASSOCIATED FACTOR EAF"/>
    <property type="match status" value="1"/>
</dbReference>
<evidence type="ECO:0000259" key="11">
    <source>
        <dbReference type="Pfam" id="PF09816"/>
    </source>
</evidence>
<dbReference type="InterPro" id="IPR027093">
    <property type="entry name" value="EAF_fam"/>
</dbReference>
<dbReference type="GeneID" id="103510245"/>
<comment type="similarity">
    <text evidence="2">Belongs to the EAF family.</text>
</comment>
<dbReference type="AlphaFoldDB" id="A0A1S3D485"/>
<evidence type="ECO:0000256" key="2">
    <source>
        <dbReference type="ARBA" id="ARBA00007798"/>
    </source>
</evidence>
<evidence type="ECO:0000313" key="13">
    <source>
        <dbReference type="RefSeq" id="XP_008473149.1"/>
    </source>
</evidence>